<feature type="compositionally biased region" description="Pro residues" evidence="1">
    <location>
        <begin position="522"/>
        <end position="533"/>
    </location>
</feature>
<dbReference type="Proteomes" id="UP000215506">
    <property type="component" value="Unassembled WGS sequence"/>
</dbReference>
<feature type="compositionally biased region" description="Basic and acidic residues" evidence="1">
    <location>
        <begin position="449"/>
        <end position="458"/>
    </location>
</feature>
<feature type="compositionally biased region" description="Basic and acidic residues" evidence="1">
    <location>
        <begin position="401"/>
        <end position="414"/>
    </location>
</feature>
<feature type="compositionally biased region" description="Gly residues" evidence="1">
    <location>
        <begin position="432"/>
        <end position="447"/>
    </location>
</feature>
<dbReference type="SUPFAM" id="SSF140453">
    <property type="entry name" value="EsxAB dimer-like"/>
    <property type="match status" value="1"/>
</dbReference>
<feature type="compositionally biased region" description="Basic and acidic residues" evidence="1">
    <location>
        <begin position="511"/>
        <end position="521"/>
    </location>
</feature>
<accession>A0A231H982</accession>
<keyword evidence="3" id="KW-1185">Reference proteome</keyword>
<feature type="compositionally biased region" description="Low complexity" evidence="1">
    <location>
        <begin position="480"/>
        <end position="498"/>
    </location>
</feature>
<evidence type="ECO:0000313" key="3">
    <source>
        <dbReference type="Proteomes" id="UP000215506"/>
    </source>
</evidence>
<organism evidence="2 3">
    <name type="scientific">Nocardia cerradoensis</name>
    <dbReference type="NCBI Taxonomy" id="85688"/>
    <lineage>
        <taxon>Bacteria</taxon>
        <taxon>Bacillati</taxon>
        <taxon>Actinomycetota</taxon>
        <taxon>Actinomycetes</taxon>
        <taxon>Mycobacteriales</taxon>
        <taxon>Nocardiaceae</taxon>
        <taxon>Nocardia</taxon>
    </lineage>
</organism>
<feature type="region of interest" description="Disordered" evidence="1">
    <location>
        <begin position="393"/>
        <end position="546"/>
    </location>
</feature>
<feature type="compositionally biased region" description="Low complexity" evidence="1">
    <location>
        <begin position="281"/>
        <end position="304"/>
    </location>
</feature>
<comment type="caution">
    <text evidence="2">The sequence shown here is derived from an EMBL/GenBank/DDBJ whole genome shotgun (WGS) entry which is preliminary data.</text>
</comment>
<evidence type="ECO:0000313" key="2">
    <source>
        <dbReference type="EMBL" id="OXR45409.1"/>
    </source>
</evidence>
<dbReference type="EMBL" id="NGAF01000004">
    <property type="protein sequence ID" value="OXR45409.1"/>
    <property type="molecule type" value="Genomic_DNA"/>
</dbReference>
<reference evidence="2 3" key="1">
    <citation type="submission" date="2017-07" db="EMBL/GenBank/DDBJ databases">
        <title>First draft Genome Sequence of Nocardia cerradoensis isolated from human infection.</title>
        <authorList>
            <person name="Carrasco G."/>
        </authorList>
    </citation>
    <scope>NUCLEOTIDE SEQUENCE [LARGE SCALE GENOMIC DNA]</scope>
    <source>
        <strain evidence="2 3">CNM20130759</strain>
    </source>
</reference>
<feature type="region of interest" description="Disordered" evidence="1">
    <location>
        <begin position="249"/>
        <end position="304"/>
    </location>
</feature>
<proteinExistence type="predicted"/>
<name>A0A231H982_9NOCA</name>
<feature type="compositionally biased region" description="Basic and acidic residues" evidence="1">
    <location>
        <begin position="421"/>
        <end position="431"/>
    </location>
</feature>
<dbReference type="InterPro" id="IPR036689">
    <property type="entry name" value="ESAT-6-like_sf"/>
</dbReference>
<dbReference type="AlphaFoldDB" id="A0A231H982"/>
<gene>
    <name evidence="2" type="ORF">B7C42_02534</name>
</gene>
<evidence type="ECO:0000256" key="1">
    <source>
        <dbReference type="SAM" id="MobiDB-lite"/>
    </source>
</evidence>
<sequence>MTLNVSTDASVDKILDEGCTGLMFFQEYLPRYAQVNKLLGLGRAEMPSYESLCAKYDTERGMDLAALDGVAQDLSRVVGEANTELELQKTQLGALPSIWQGTAGDEAHALLDQQVRRAQTDYDQVKSASLGLAFASGSLRNAVMGKAEAVKKYWKEDGPDFDGSAGRQKIDWMIMVAAEYKNPGAYGPMVSMQIAKQYGPTATDWLRTVFVRGVEDIVQSFDALCTRTKGTIEQLYGGISDALDRLDVSAYPMPAGTPPPSNPGPSPGNPGPAPANPGPAPANSVPSNQSTPGNTVPSSVSPTVTSGLDGLAQISQIASQLSPVVSTLGQSLTQGATALSTAIQQGFDGALQQVQSLLQPHDAKGAADGKPNAEFDIAGRHLKFEMGPNGELEVVMSDSSGDEKTYSMKLDEHGNPVINTEDTKPGAEGDTGKPGGDGQPSGEGQQSGDGRKPDDTQQKQDSGVGKPGSDDQAPPPPKPTEQQPPAGGGQSSENGGSQVNPTTPPTTPPPPRRDSETDHKPPAGPPQAPPPDPSGSGAELAEAGPL</sequence>
<protein>
    <submittedName>
        <fullName evidence="2">Uncharacterized protein</fullName>
    </submittedName>
</protein>
<feature type="compositionally biased region" description="Pro residues" evidence="1">
    <location>
        <begin position="255"/>
        <end position="280"/>
    </location>
</feature>